<proteinExistence type="predicted"/>
<keyword evidence="2" id="KW-0812">Transmembrane</keyword>
<evidence type="ECO:0000256" key="2">
    <source>
        <dbReference type="SAM" id="Phobius"/>
    </source>
</evidence>
<dbReference type="Proteomes" id="UP001551695">
    <property type="component" value="Unassembled WGS sequence"/>
</dbReference>
<dbReference type="EMBL" id="JBFAKC010000004">
    <property type="protein sequence ID" value="MEV0708063.1"/>
    <property type="molecule type" value="Genomic_DNA"/>
</dbReference>
<dbReference type="Gene3D" id="2.30.110.10">
    <property type="entry name" value="Electron Transport, Fmn-binding Protein, Chain A"/>
    <property type="match status" value="1"/>
</dbReference>
<feature type="compositionally biased region" description="Polar residues" evidence="1">
    <location>
        <begin position="1"/>
        <end position="16"/>
    </location>
</feature>
<keyword evidence="2" id="KW-0472">Membrane</keyword>
<evidence type="ECO:0008006" key="5">
    <source>
        <dbReference type="Google" id="ProtNLM"/>
    </source>
</evidence>
<evidence type="ECO:0000313" key="4">
    <source>
        <dbReference type="Proteomes" id="UP001551695"/>
    </source>
</evidence>
<evidence type="ECO:0000256" key="1">
    <source>
        <dbReference type="SAM" id="MobiDB-lite"/>
    </source>
</evidence>
<comment type="caution">
    <text evidence="3">The sequence shown here is derived from an EMBL/GenBank/DDBJ whole genome shotgun (WGS) entry which is preliminary data.</text>
</comment>
<keyword evidence="2" id="KW-1133">Transmembrane helix</keyword>
<dbReference type="RefSeq" id="WP_357782297.1">
    <property type="nucleotide sequence ID" value="NZ_JBFAKC010000004.1"/>
</dbReference>
<evidence type="ECO:0000313" key="3">
    <source>
        <dbReference type="EMBL" id="MEV0708063.1"/>
    </source>
</evidence>
<reference evidence="3 4" key="1">
    <citation type="submission" date="2024-06" db="EMBL/GenBank/DDBJ databases">
        <title>The Natural Products Discovery Center: Release of the First 8490 Sequenced Strains for Exploring Actinobacteria Biosynthetic Diversity.</title>
        <authorList>
            <person name="Kalkreuter E."/>
            <person name="Kautsar S.A."/>
            <person name="Yang D."/>
            <person name="Bader C.D."/>
            <person name="Teijaro C.N."/>
            <person name="Fluegel L."/>
            <person name="Davis C.M."/>
            <person name="Simpson J.R."/>
            <person name="Lauterbach L."/>
            <person name="Steele A.D."/>
            <person name="Gui C."/>
            <person name="Meng S."/>
            <person name="Li G."/>
            <person name="Viehrig K."/>
            <person name="Ye F."/>
            <person name="Su P."/>
            <person name="Kiefer A.F."/>
            <person name="Nichols A."/>
            <person name="Cepeda A.J."/>
            <person name="Yan W."/>
            <person name="Fan B."/>
            <person name="Jiang Y."/>
            <person name="Adhikari A."/>
            <person name="Zheng C.-J."/>
            <person name="Schuster L."/>
            <person name="Cowan T.M."/>
            <person name="Smanski M.J."/>
            <person name="Chevrette M.G."/>
            <person name="De Carvalho L.P.S."/>
            <person name="Shen B."/>
        </authorList>
    </citation>
    <scope>NUCLEOTIDE SEQUENCE [LARGE SCALE GENOMIC DNA]</scope>
    <source>
        <strain evidence="3 4">NPDC050403</strain>
    </source>
</reference>
<protein>
    <recommendedName>
        <fullName evidence="5">Pyridoxamine 5'-phosphate oxidase putative domain-containing protein</fullName>
    </recommendedName>
</protein>
<sequence>MVTTARRQQSFSQPQVTEVAGHPRLPTLPEWPRDTIGVLATADHTLHAIPVSWPVRAGDRRILLSLMNHRGSLTRLRARPEVVLMILAGGNVAVSAGGFARVVADPMPDAPDYVAVALEIDTIEDHRQGAFLVETGIQRTVVDSTELAYLEARFATLHEIAGRIA</sequence>
<accession>A0ABV3FRU7</accession>
<dbReference type="SUPFAM" id="SSF50475">
    <property type="entry name" value="FMN-binding split barrel"/>
    <property type="match status" value="1"/>
</dbReference>
<gene>
    <name evidence="3" type="ORF">AB0I48_10895</name>
</gene>
<feature type="transmembrane region" description="Helical" evidence="2">
    <location>
        <begin position="82"/>
        <end position="104"/>
    </location>
</feature>
<keyword evidence="4" id="KW-1185">Reference proteome</keyword>
<name>A0ABV3FRU7_9NOCA</name>
<organism evidence="3 4">
    <name type="scientific">Nocardia aurea</name>
    <dbReference type="NCBI Taxonomy" id="2144174"/>
    <lineage>
        <taxon>Bacteria</taxon>
        <taxon>Bacillati</taxon>
        <taxon>Actinomycetota</taxon>
        <taxon>Actinomycetes</taxon>
        <taxon>Mycobacteriales</taxon>
        <taxon>Nocardiaceae</taxon>
        <taxon>Nocardia</taxon>
    </lineage>
</organism>
<dbReference type="InterPro" id="IPR012349">
    <property type="entry name" value="Split_barrel_FMN-bd"/>
</dbReference>
<feature type="region of interest" description="Disordered" evidence="1">
    <location>
        <begin position="1"/>
        <end position="28"/>
    </location>
</feature>